<feature type="binding site" evidence="1">
    <location>
        <position position="162"/>
    </location>
    <ligand>
        <name>ATP</name>
        <dbReference type="ChEBI" id="CHEBI:30616"/>
    </ligand>
</feature>
<comment type="function">
    <text evidence="1">Catalyzes the formation of N(4)-acetylcytidine (ac(4)C) at the wobble position of elongator tRNA(Met), using acetate and ATP as substrates. First activates an acetate ion to form acetyladenylate (Ac-AMP) and then transfers the acetyl group to tRNA to form ac(4)C34.</text>
</comment>
<dbReference type="AlphaFoldDB" id="A0A172T499"/>
<dbReference type="GO" id="GO:0005737">
    <property type="term" value="C:cytoplasm"/>
    <property type="evidence" value="ECO:0007669"/>
    <property type="project" value="UniProtKB-SubCell"/>
</dbReference>
<dbReference type="InterPro" id="IPR014729">
    <property type="entry name" value="Rossmann-like_a/b/a_fold"/>
</dbReference>
<evidence type="ECO:0000313" key="2">
    <source>
        <dbReference type="EMBL" id="ANE41800.1"/>
    </source>
</evidence>
<keyword evidence="1" id="KW-0819">tRNA processing</keyword>
<comment type="catalytic activity">
    <reaction evidence="1">
        <text>cytidine(34) in elongator tRNA(Met) + acetate + ATP = N(4)-acetylcytidine(34) in elongator tRNA(Met) + AMP + diphosphate</text>
        <dbReference type="Rhea" id="RHEA:58144"/>
        <dbReference type="Rhea" id="RHEA-COMP:10693"/>
        <dbReference type="Rhea" id="RHEA-COMP:10694"/>
        <dbReference type="ChEBI" id="CHEBI:30089"/>
        <dbReference type="ChEBI" id="CHEBI:30616"/>
        <dbReference type="ChEBI" id="CHEBI:33019"/>
        <dbReference type="ChEBI" id="CHEBI:74900"/>
        <dbReference type="ChEBI" id="CHEBI:82748"/>
        <dbReference type="ChEBI" id="CHEBI:456215"/>
    </reaction>
</comment>
<keyword evidence="1" id="KW-0694">RNA-binding</keyword>
<feature type="binding site" evidence="1">
    <location>
        <begin position="187"/>
        <end position="188"/>
    </location>
    <ligand>
        <name>ATP</name>
        <dbReference type="ChEBI" id="CHEBI:30616"/>
    </ligand>
</feature>
<gene>
    <name evidence="1" type="primary">tmcAL</name>
    <name evidence="2" type="ORF">JM64_07425</name>
</gene>
<keyword evidence="1" id="KW-0436">Ligase</keyword>
<proteinExistence type="inferred from homology"/>
<dbReference type="PANTHER" id="PTHR37825:SF1">
    <property type="entry name" value="TRNA(MET) CYTIDINE ACETATE LIGASE"/>
    <property type="match status" value="1"/>
</dbReference>
<feature type="binding site" evidence="1">
    <location>
        <begin position="7"/>
        <end position="20"/>
    </location>
    <ligand>
        <name>ATP</name>
        <dbReference type="ChEBI" id="CHEBI:30616"/>
    </ligand>
</feature>
<sequence>MKVLGIVVEYNPFHYGHLHHLKESIKLVNPDYVIAVMSGNFCQRGEPAIVNKYARAKIALLNGVDLVLELPTVYAIQDAGGFALGSVGILHKTGVVTDIVFGSESGDIEFLKKVAHILVNQTPEFQTEFKKQLKMGFSYPNARKYALMGILSEEVAKLSKSNDILGVEYVKALMKFNSSIEPHIIKRIGADDNDPEFKGKLSSATAIRKVIRAGQFETAKDAIPPTTYEILKEEFSKGRGPIFWEYLEFVIAMFRKMKREDFEKIYSFNEGLDLRFWEAARQTGDLQQFVELVKAKRFTYSRIRRAILHVLFDLEKEKMEKSNVSGPQYLRILGFNNKGRELLKEIKKKSEIPLIATASLYKQILEEVEKQRDEGKREWKVDRELYLWQFEKDILASDIYAFLYPDKSVRSAGMDFEQQPIMM</sequence>
<dbReference type="GO" id="GO:0000049">
    <property type="term" value="F:tRNA binding"/>
    <property type="evidence" value="ECO:0007669"/>
    <property type="project" value="UniProtKB-KW"/>
</dbReference>
<dbReference type="GO" id="GO:0016879">
    <property type="term" value="F:ligase activity, forming carbon-nitrogen bonds"/>
    <property type="evidence" value="ECO:0007669"/>
    <property type="project" value="UniProtKB-UniRule"/>
</dbReference>
<organism evidence="2 3">
    <name type="scientific">Fervidobacterium pennivorans</name>
    <dbReference type="NCBI Taxonomy" id="93466"/>
    <lineage>
        <taxon>Bacteria</taxon>
        <taxon>Thermotogati</taxon>
        <taxon>Thermotogota</taxon>
        <taxon>Thermotogae</taxon>
        <taxon>Thermotogales</taxon>
        <taxon>Fervidobacteriaceae</taxon>
        <taxon>Fervidobacterium</taxon>
    </lineage>
</organism>
<dbReference type="SUPFAM" id="SSF52374">
    <property type="entry name" value="Nucleotidylyl transferase"/>
    <property type="match status" value="1"/>
</dbReference>
<dbReference type="KEGG" id="fng:JM64_07425"/>
<dbReference type="Gene3D" id="3.40.50.620">
    <property type="entry name" value="HUPs"/>
    <property type="match status" value="1"/>
</dbReference>
<keyword evidence="1" id="KW-0820">tRNA-binding</keyword>
<dbReference type="InterPro" id="IPR008513">
    <property type="entry name" value="tRNA(Met)_cyd_acetate_ligase"/>
</dbReference>
<protein>
    <recommendedName>
        <fullName evidence="1">tRNA(Met) cytidine acetate ligase</fullName>
        <ecNumber evidence="1">6.3.4.-</ecNumber>
    </recommendedName>
</protein>
<dbReference type="GO" id="GO:0005524">
    <property type="term" value="F:ATP binding"/>
    <property type="evidence" value="ECO:0007669"/>
    <property type="project" value="UniProtKB-KW"/>
</dbReference>
<keyword evidence="1" id="KW-0963">Cytoplasm</keyword>
<keyword evidence="1" id="KW-0067">ATP-binding</keyword>
<dbReference type="Proteomes" id="UP000077096">
    <property type="component" value="Chromosome"/>
</dbReference>
<comment type="subcellular location">
    <subcellularLocation>
        <location evidence="1">Cytoplasm</location>
    </subcellularLocation>
</comment>
<dbReference type="HAMAP" id="MF_01539">
    <property type="entry name" value="TmcAL"/>
    <property type="match status" value="1"/>
</dbReference>
<accession>A0A172T499</accession>
<dbReference type="OrthoDB" id="9769796at2"/>
<dbReference type="GO" id="GO:0006400">
    <property type="term" value="P:tRNA modification"/>
    <property type="evidence" value="ECO:0007669"/>
    <property type="project" value="UniProtKB-UniRule"/>
</dbReference>
<name>A0A172T499_FERPE</name>
<dbReference type="EMBL" id="CP011393">
    <property type="protein sequence ID" value="ANE41800.1"/>
    <property type="molecule type" value="Genomic_DNA"/>
</dbReference>
<dbReference type="EC" id="6.3.4.-" evidence="1"/>
<feature type="binding site" evidence="1">
    <location>
        <position position="102"/>
    </location>
    <ligand>
        <name>ATP</name>
        <dbReference type="ChEBI" id="CHEBI:30616"/>
    </ligand>
</feature>
<comment type="similarity">
    <text evidence="1">Belongs to the TmcAL family.</text>
</comment>
<dbReference type="Pfam" id="PF05636">
    <property type="entry name" value="HIGH_NTase1"/>
    <property type="match status" value="1"/>
</dbReference>
<dbReference type="PANTHER" id="PTHR37825">
    <property type="entry name" value="TRNA(MET) CYTIDINE ACETATE LIGASE"/>
    <property type="match status" value="1"/>
</dbReference>
<evidence type="ECO:0000313" key="3">
    <source>
        <dbReference type="Proteomes" id="UP000077096"/>
    </source>
</evidence>
<reference evidence="2 3" key="1">
    <citation type="submission" date="2014-08" db="EMBL/GenBank/DDBJ databases">
        <title>Fervidobacterium pennivorans DYC genome.</title>
        <authorList>
            <person name="Wushke S."/>
        </authorList>
    </citation>
    <scope>NUCLEOTIDE SEQUENCE [LARGE SCALE GENOMIC DNA]</scope>
    <source>
        <strain evidence="2 3">DYC</strain>
    </source>
</reference>
<dbReference type="PATRIC" id="fig|93466.3.peg.1570"/>
<dbReference type="NCBIfam" id="NF010191">
    <property type="entry name" value="PRK13670.1"/>
    <property type="match status" value="1"/>
</dbReference>
<keyword evidence="1" id="KW-0547">Nucleotide-binding</keyword>
<evidence type="ECO:0000256" key="1">
    <source>
        <dbReference type="HAMAP-Rule" id="MF_01539"/>
    </source>
</evidence>